<evidence type="ECO:0000313" key="1">
    <source>
        <dbReference type="EMBL" id="MFC6281871.1"/>
    </source>
</evidence>
<evidence type="ECO:0000313" key="2">
    <source>
        <dbReference type="Proteomes" id="UP001596270"/>
    </source>
</evidence>
<dbReference type="CDD" id="cd00657">
    <property type="entry name" value="Ferritin_like"/>
    <property type="match status" value="1"/>
</dbReference>
<dbReference type="Gene3D" id="1.10.620.20">
    <property type="entry name" value="Ribonucleotide Reductase, subunit A"/>
    <property type="match status" value="1"/>
</dbReference>
<protein>
    <submittedName>
        <fullName evidence="1">Ferritin-like domain-containing protein</fullName>
    </submittedName>
</protein>
<proteinExistence type="predicted"/>
<dbReference type="RefSeq" id="WP_371438530.1">
    <property type="nucleotide sequence ID" value="NZ_JBHSRS010000018.1"/>
</dbReference>
<dbReference type="EMBL" id="JBHSRS010000018">
    <property type="protein sequence ID" value="MFC6281871.1"/>
    <property type="molecule type" value="Genomic_DNA"/>
</dbReference>
<dbReference type="Proteomes" id="UP001596270">
    <property type="component" value="Unassembled WGS sequence"/>
</dbReference>
<keyword evidence="2" id="KW-1185">Reference proteome</keyword>
<gene>
    <name evidence="1" type="ORF">ACFQND_11565</name>
</gene>
<dbReference type="SUPFAM" id="SSF47240">
    <property type="entry name" value="Ferritin-like"/>
    <property type="match status" value="1"/>
</dbReference>
<dbReference type="InterPro" id="IPR012348">
    <property type="entry name" value="RNR-like"/>
</dbReference>
<accession>A0ABW1TZI6</accession>
<dbReference type="InterPro" id="IPR025859">
    <property type="entry name" value="AurF/CmlI"/>
</dbReference>
<dbReference type="InterPro" id="IPR009078">
    <property type="entry name" value="Ferritin-like_SF"/>
</dbReference>
<comment type="caution">
    <text evidence="1">The sequence shown here is derived from an EMBL/GenBank/DDBJ whole genome shotgun (WGS) entry which is preliminary data.</text>
</comment>
<dbReference type="Pfam" id="PF11583">
    <property type="entry name" value="AurF"/>
    <property type="match status" value="1"/>
</dbReference>
<name>A0ABW1TZI6_9BURK</name>
<reference evidence="2" key="1">
    <citation type="journal article" date="2019" name="Int. J. Syst. Evol. Microbiol.">
        <title>The Global Catalogue of Microorganisms (GCM) 10K type strain sequencing project: providing services to taxonomists for standard genome sequencing and annotation.</title>
        <authorList>
            <consortium name="The Broad Institute Genomics Platform"/>
            <consortium name="The Broad Institute Genome Sequencing Center for Infectious Disease"/>
            <person name="Wu L."/>
            <person name="Ma J."/>
        </authorList>
    </citation>
    <scope>NUCLEOTIDE SEQUENCE [LARGE SCALE GENOMIC DNA]</scope>
    <source>
        <strain evidence="2">CCUG 39402</strain>
    </source>
</reference>
<sequence>MVNASTVTLDQGATHIGAAPTLFPDAGTIIDVQENRFPIRLGVENRRIRDLFHNATRSQWNPATDIDWDQLHPEQYTDEQRRAARMYWSRRAWGEYGAISESPALQIRFCHEHCPPDMALFFAIRSQEESRHAEVCFRMAEALGGYYDQPAAVAFQGSVASHGIRKVALDPAISLEGTIAALVCAAEEIAFDVFRHLSEITVNPVARQVVKAILRDEVRHCAFGWAFLQQRMPQMTAAEKDVVRQAVINMMEKVELNGYHSSWLAPASPSSTDEMLVDQITNQAGLGATTETLERPVFLKSIASMRQRMGEEWGIEIPMFHHPKIDGPF</sequence>
<organism evidence="1 2">
    <name type="scientific">Polaromonas aquatica</name>
    <dbReference type="NCBI Taxonomy" id="332657"/>
    <lineage>
        <taxon>Bacteria</taxon>
        <taxon>Pseudomonadati</taxon>
        <taxon>Pseudomonadota</taxon>
        <taxon>Betaproteobacteria</taxon>
        <taxon>Burkholderiales</taxon>
        <taxon>Comamonadaceae</taxon>
        <taxon>Polaromonas</taxon>
    </lineage>
</organism>